<feature type="region of interest" description="Disordered" evidence="5">
    <location>
        <begin position="26"/>
        <end position="65"/>
    </location>
</feature>
<evidence type="ECO:0000256" key="5">
    <source>
        <dbReference type="SAM" id="MobiDB-lite"/>
    </source>
</evidence>
<evidence type="ECO:0000256" key="6">
    <source>
        <dbReference type="SAM" id="Phobius"/>
    </source>
</evidence>
<comment type="caution">
    <text evidence="8">The sequence shown here is derived from an EMBL/GenBank/DDBJ whole genome shotgun (WGS) entry which is preliminary data.</text>
</comment>
<dbReference type="InterPro" id="IPR051694">
    <property type="entry name" value="Immunoregulatory_rcpt-like"/>
</dbReference>
<proteinExistence type="predicted"/>
<organism evidence="8 9">
    <name type="scientific">Colletotrichum kahawae</name>
    <name type="common">Coffee berry disease fungus</name>
    <dbReference type="NCBI Taxonomy" id="34407"/>
    <lineage>
        <taxon>Eukaryota</taxon>
        <taxon>Fungi</taxon>
        <taxon>Dikarya</taxon>
        <taxon>Ascomycota</taxon>
        <taxon>Pezizomycotina</taxon>
        <taxon>Sordariomycetes</taxon>
        <taxon>Hypocreomycetidae</taxon>
        <taxon>Glomerellales</taxon>
        <taxon>Glomerellaceae</taxon>
        <taxon>Colletotrichum</taxon>
        <taxon>Colletotrichum gloeosporioides species complex</taxon>
    </lineage>
</organism>
<evidence type="ECO:0000313" key="8">
    <source>
        <dbReference type="EMBL" id="KAK2759738.1"/>
    </source>
</evidence>
<keyword evidence="7" id="KW-0732">Signal</keyword>
<feature type="region of interest" description="Disordered" evidence="5">
    <location>
        <begin position="238"/>
        <end position="273"/>
    </location>
</feature>
<feature type="chain" id="PRO_5042048710" description="Mid2 domain-containing protein" evidence="7">
    <location>
        <begin position="24"/>
        <end position="454"/>
    </location>
</feature>
<dbReference type="GO" id="GO:0071944">
    <property type="term" value="C:cell periphery"/>
    <property type="evidence" value="ECO:0007669"/>
    <property type="project" value="UniProtKB-ARBA"/>
</dbReference>
<evidence type="ECO:0000256" key="1">
    <source>
        <dbReference type="ARBA" id="ARBA00004167"/>
    </source>
</evidence>
<evidence type="ECO:0000256" key="2">
    <source>
        <dbReference type="ARBA" id="ARBA00022692"/>
    </source>
</evidence>
<keyword evidence="9" id="KW-1185">Reference proteome</keyword>
<sequence>MRLGSAGLLALLWSFSSSSIAKASPLADDAKAMPGLRPRQGSGTGSTPTSTTPVASTPTTSAAAEQTTTITDTVTVGGGSGGTVTVTSNFLRTVITTVVVTTTTFETTTVTSNDVATATLTEYVTSTILAKRWINFLPAETAPVAAPAAQITPAAGADLRKHAVIEKRAIVTVFVTVTGTAGADATVTNVRTSTVVRTTTSNLVQTPTIISTLFNNAQTTITVTPTLLVTSTSVDTTSAATVDTGPTTGNIATATDSGTSATGSSDSSSGDGGLSTGAKAGIGAGVGAVGLALLLGIGWWLYKRHKANRPSAADLADLRAYDPNGPSYDHGNGMSETGAGLGAAAAATTPTHRRQPVPRKSSQLSPPTQSVSPMSNQTVSPANDYGSGYARPANGANELGGTRILPPEMGGDEVVEMGDGQPRPQPPRQQRQNMTAFQSGPVPDVYEMPAQSYK</sequence>
<evidence type="ECO:0000256" key="3">
    <source>
        <dbReference type="ARBA" id="ARBA00022989"/>
    </source>
</evidence>
<evidence type="ECO:0000313" key="9">
    <source>
        <dbReference type="Proteomes" id="UP001281614"/>
    </source>
</evidence>
<name>A0AAD9YDR0_COLKA</name>
<feature type="compositionally biased region" description="Polar residues" evidence="5">
    <location>
        <begin position="360"/>
        <end position="381"/>
    </location>
</feature>
<reference evidence="8" key="1">
    <citation type="submission" date="2023-02" db="EMBL/GenBank/DDBJ databases">
        <title>Colletotrichum kahawae CIFC_Que2 genome sequencing and assembly.</title>
        <authorList>
            <person name="Baroncelli R."/>
        </authorList>
    </citation>
    <scope>NUCLEOTIDE SEQUENCE</scope>
    <source>
        <strain evidence="8">CIFC_Que2</strain>
    </source>
</reference>
<feature type="region of interest" description="Disordered" evidence="5">
    <location>
        <begin position="327"/>
        <end position="454"/>
    </location>
</feature>
<dbReference type="AlphaFoldDB" id="A0AAD9YDR0"/>
<feature type="transmembrane region" description="Helical" evidence="6">
    <location>
        <begin position="282"/>
        <end position="302"/>
    </location>
</feature>
<keyword evidence="4 6" id="KW-0472">Membrane</keyword>
<feature type="signal peptide" evidence="7">
    <location>
        <begin position="1"/>
        <end position="23"/>
    </location>
</feature>
<accession>A0AAD9YDR0</accession>
<dbReference type="PANTHER" id="PTHR15549">
    <property type="entry name" value="PAIRED IMMUNOGLOBULIN-LIKE TYPE 2 RECEPTOR"/>
    <property type="match status" value="1"/>
</dbReference>
<gene>
    <name evidence="8" type="ORF">CKAH01_16625</name>
</gene>
<dbReference type="Proteomes" id="UP001281614">
    <property type="component" value="Unassembled WGS sequence"/>
</dbReference>
<protein>
    <recommendedName>
        <fullName evidence="10">Mid2 domain-containing protein</fullName>
    </recommendedName>
</protein>
<evidence type="ECO:0000256" key="4">
    <source>
        <dbReference type="ARBA" id="ARBA00023136"/>
    </source>
</evidence>
<keyword evidence="3 6" id="KW-1133">Transmembrane helix</keyword>
<dbReference type="EMBL" id="VYYT01000177">
    <property type="protein sequence ID" value="KAK2759738.1"/>
    <property type="molecule type" value="Genomic_DNA"/>
</dbReference>
<keyword evidence="2 6" id="KW-0812">Transmembrane</keyword>
<evidence type="ECO:0000256" key="7">
    <source>
        <dbReference type="SAM" id="SignalP"/>
    </source>
</evidence>
<comment type="subcellular location">
    <subcellularLocation>
        <location evidence="1">Membrane</location>
        <topology evidence="1">Single-pass membrane protein</topology>
    </subcellularLocation>
</comment>
<evidence type="ECO:0008006" key="10">
    <source>
        <dbReference type="Google" id="ProtNLM"/>
    </source>
</evidence>
<feature type="compositionally biased region" description="Low complexity" evidence="5">
    <location>
        <begin position="252"/>
        <end position="269"/>
    </location>
</feature>
<dbReference type="GO" id="GO:0016020">
    <property type="term" value="C:membrane"/>
    <property type="evidence" value="ECO:0007669"/>
    <property type="project" value="UniProtKB-SubCell"/>
</dbReference>
<feature type="compositionally biased region" description="Low complexity" evidence="5">
    <location>
        <begin position="45"/>
        <end position="65"/>
    </location>
</feature>